<dbReference type="GO" id="GO:0008270">
    <property type="term" value="F:zinc ion binding"/>
    <property type="evidence" value="ECO:0007669"/>
    <property type="project" value="UniProtKB-KW"/>
</dbReference>
<dbReference type="EMBL" id="JARYMX010000003">
    <property type="protein sequence ID" value="KAJ9557186.1"/>
    <property type="molecule type" value="Genomic_DNA"/>
</dbReference>
<dbReference type="InterPro" id="IPR036875">
    <property type="entry name" value="Znf_CCHC_sf"/>
</dbReference>
<comment type="caution">
    <text evidence="4">The sequence shown here is derived from an EMBL/GenBank/DDBJ whole genome shotgun (WGS) entry which is preliminary data.</text>
</comment>
<dbReference type="PROSITE" id="PS50158">
    <property type="entry name" value="ZF_CCHC"/>
    <property type="match status" value="1"/>
</dbReference>
<keyword evidence="1" id="KW-0479">Metal-binding</keyword>
<accession>A0AA38TKW1</accession>
<evidence type="ECO:0000313" key="4">
    <source>
        <dbReference type="EMBL" id="KAJ9557186.1"/>
    </source>
</evidence>
<dbReference type="Pfam" id="PF00098">
    <property type="entry name" value="zf-CCHC"/>
    <property type="match status" value="1"/>
</dbReference>
<keyword evidence="1" id="KW-0862">Zinc</keyword>
<keyword evidence="5" id="KW-1185">Reference proteome</keyword>
<feature type="domain" description="CCHC-type" evidence="3">
    <location>
        <begin position="164"/>
        <end position="178"/>
    </location>
</feature>
<gene>
    <name evidence="4" type="ORF">OSB04_011800</name>
</gene>
<evidence type="ECO:0000313" key="5">
    <source>
        <dbReference type="Proteomes" id="UP001172457"/>
    </source>
</evidence>
<dbReference type="SUPFAM" id="SSF57756">
    <property type="entry name" value="Retrovirus zinc finger-like domains"/>
    <property type="match status" value="1"/>
</dbReference>
<dbReference type="Proteomes" id="UP001172457">
    <property type="component" value="Chromosome 3"/>
</dbReference>
<sequence length="225" mass="25509">MSKEMISIRFETRPPRLVVGEYQQWKRRMTNFLDLLDDKLMISIRDGPIRPTVTVAEVARTEISPYLPAYEVEKPYDMYSPEQRTRANIDKCALTLLTMALPNDMFAKVDSCKDARSMWLGFGETPNASTDSEKDLSLWENKVPAIEAPPAANQNRNPAQVSTCYNCGTPGHYASECKTKLKDSAYFEKKASMMKKKELGKVPMADEENWIQKPEDLDDEGPSAV</sequence>
<name>A0AA38TKW1_9ASTR</name>
<dbReference type="Gene3D" id="4.10.60.10">
    <property type="entry name" value="Zinc finger, CCHC-type"/>
    <property type="match status" value="1"/>
</dbReference>
<dbReference type="GO" id="GO:0003676">
    <property type="term" value="F:nucleic acid binding"/>
    <property type="evidence" value="ECO:0007669"/>
    <property type="project" value="InterPro"/>
</dbReference>
<reference evidence="4" key="1">
    <citation type="submission" date="2023-03" db="EMBL/GenBank/DDBJ databases">
        <title>Chromosome-scale reference genome and RAD-based genetic map of yellow starthistle (Centaurea solstitialis) reveal putative structural variation and QTLs associated with invader traits.</title>
        <authorList>
            <person name="Reatini B."/>
            <person name="Cang F.A."/>
            <person name="Jiang Q."/>
            <person name="Mckibben M.T.W."/>
            <person name="Barker M.S."/>
            <person name="Rieseberg L.H."/>
            <person name="Dlugosch K.M."/>
        </authorList>
    </citation>
    <scope>NUCLEOTIDE SEQUENCE</scope>
    <source>
        <strain evidence="4">CAN-66</strain>
        <tissue evidence="4">Leaf</tissue>
    </source>
</reference>
<evidence type="ECO:0000256" key="1">
    <source>
        <dbReference type="PROSITE-ProRule" id="PRU00047"/>
    </source>
</evidence>
<organism evidence="4 5">
    <name type="scientific">Centaurea solstitialis</name>
    <name type="common">yellow star-thistle</name>
    <dbReference type="NCBI Taxonomy" id="347529"/>
    <lineage>
        <taxon>Eukaryota</taxon>
        <taxon>Viridiplantae</taxon>
        <taxon>Streptophyta</taxon>
        <taxon>Embryophyta</taxon>
        <taxon>Tracheophyta</taxon>
        <taxon>Spermatophyta</taxon>
        <taxon>Magnoliopsida</taxon>
        <taxon>eudicotyledons</taxon>
        <taxon>Gunneridae</taxon>
        <taxon>Pentapetalae</taxon>
        <taxon>asterids</taxon>
        <taxon>campanulids</taxon>
        <taxon>Asterales</taxon>
        <taxon>Asteraceae</taxon>
        <taxon>Carduoideae</taxon>
        <taxon>Cardueae</taxon>
        <taxon>Centaureinae</taxon>
        <taxon>Centaurea</taxon>
    </lineage>
</organism>
<proteinExistence type="predicted"/>
<keyword evidence="1" id="KW-0863">Zinc-finger</keyword>
<evidence type="ECO:0000259" key="3">
    <source>
        <dbReference type="PROSITE" id="PS50158"/>
    </source>
</evidence>
<protein>
    <recommendedName>
        <fullName evidence="3">CCHC-type domain-containing protein</fullName>
    </recommendedName>
</protein>
<evidence type="ECO:0000256" key="2">
    <source>
        <dbReference type="SAM" id="MobiDB-lite"/>
    </source>
</evidence>
<dbReference type="InterPro" id="IPR001878">
    <property type="entry name" value="Znf_CCHC"/>
</dbReference>
<feature type="region of interest" description="Disordered" evidence="2">
    <location>
        <begin position="198"/>
        <end position="225"/>
    </location>
</feature>
<dbReference type="AlphaFoldDB" id="A0AA38TKW1"/>
<dbReference type="SMART" id="SM00343">
    <property type="entry name" value="ZnF_C2HC"/>
    <property type="match status" value="1"/>
</dbReference>
<feature type="compositionally biased region" description="Acidic residues" evidence="2">
    <location>
        <begin position="216"/>
        <end position="225"/>
    </location>
</feature>